<evidence type="ECO:0000256" key="12">
    <source>
        <dbReference type="ARBA" id="ARBA00033342"/>
    </source>
</evidence>
<evidence type="ECO:0000259" key="15">
    <source>
        <dbReference type="Pfam" id="PF02096"/>
    </source>
</evidence>
<evidence type="ECO:0000256" key="7">
    <source>
        <dbReference type="ARBA" id="ARBA00022927"/>
    </source>
</evidence>
<dbReference type="InterPro" id="IPR001708">
    <property type="entry name" value="YidC/ALB3/OXA1/COX18"/>
</dbReference>
<accession>A0A0H3BLU1</accession>
<dbReference type="CDD" id="cd20070">
    <property type="entry name" value="5TM_YidC_Alb3"/>
    <property type="match status" value="1"/>
</dbReference>
<feature type="transmembrane region" description="Helical" evidence="13">
    <location>
        <begin position="460"/>
        <end position="479"/>
    </location>
</feature>
<evidence type="ECO:0000256" key="4">
    <source>
        <dbReference type="ARBA" id="ARBA00022448"/>
    </source>
</evidence>
<dbReference type="InterPro" id="IPR019998">
    <property type="entry name" value="Membr_insert_YidC"/>
</dbReference>
<dbReference type="NCBIfam" id="TIGR03592">
    <property type="entry name" value="yidC_oxa1_cterm"/>
    <property type="match status" value="1"/>
</dbReference>
<keyword evidence="9 13" id="KW-0472">Membrane</keyword>
<dbReference type="PATRIC" id="fig|455434.6.peg.935"/>
<evidence type="ECO:0000256" key="5">
    <source>
        <dbReference type="ARBA" id="ARBA00022475"/>
    </source>
</evidence>
<evidence type="ECO:0000256" key="13">
    <source>
        <dbReference type="HAMAP-Rule" id="MF_01810"/>
    </source>
</evidence>
<dbReference type="AlphaFoldDB" id="A0A0H3BLU1"/>
<dbReference type="PANTHER" id="PTHR12428:SF65">
    <property type="entry name" value="CYTOCHROME C OXIDASE ASSEMBLY PROTEIN COX18, MITOCHONDRIAL"/>
    <property type="match status" value="1"/>
</dbReference>
<dbReference type="InterPro" id="IPR038221">
    <property type="entry name" value="YidC_periplasmic_sf"/>
</dbReference>
<evidence type="ECO:0000256" key="14">
    <source>
        <dbReference type="SAM" id="MobiDB-lite"/>
    </source>
</evidence>
<dbReference type="PRINTS" id="PR00701">
    <property type="entry name" value="60KDINNERMP"/>
</dbReference>
<evidence type="ECO:0000256" key="6">
    <source>
        <dbReference type="ARBA" id="ARBA00022692"/>
    </source>
</evidence>
<feature type="transmembrane region" description="Helical" evidence="13">
    <location>
        <begin position="47"/>
        <end position="65"/>
    </location>
</feature>
<proteinExistence type="inferred from homology"/>
<evidence type="ECO:0000256" key="8">
    <source>
        <dbReference type="ARBA" id="ARBA00022989"/>
    </source>
</evidence>
<dbReference type="Pfam" id="PF14849">
    <property type="entry name" value="YidC_periplas"/>
    <property type="match status" value="1"/>
</dbReference>
<evidence type="ECO:0000256" key="11">
    <source>
        <dbReference type="ARBA" id="ARBA00033245"/>
    </source>
</evidence>
<evidence type="ECO:0000259" key="16">
    <source>
        <dbReference type="Pfam" id="PF14849"/>
    </source>
</evidence>
<feature type="domain" description="Membrane insertase YidC N-terminal" evidence="16">
    <location>
        <begin position="134"/>
        <end position="413"/>
    </location>
</feature>
<evidence type="ECO:0000313" key="18">
    <source>
        <dbReference type="Proteomes" id="UP000001202"/>
    </source>
</evidence>
<feature type="transmembrane region" description="Helical" evidence="13">
    <location>
        <begin position="558"/>
        <end position="578"/>
    </location>
</feature>
<dbReference type="Gene3D" id="2.70.98.90">
    <property type="match status" value="1"/>
</dbReference>
<keyword evidence="6 13" id="KW-0812">Transmembrane</keyword>
<dbReference type="InterPro" id="IPR047196">
    <property type="entry name" value="YidC_ALB_C"/>
</dbReference>
<reference evidence="17 18" key="1">
    <citation type="journal article" date="2008" name="BMC Microbiol.">
        <title>Complete genome sequence of Treponema pallidum ssp. pallidum strain SS14 determined with oligonucleotide arrays.</title>
        <authorList>
            <person name="Matejkova P."/>
            <person name="Strouhal M."/>
            <person name="Smajs D."/>
            <person name="Norris S.J."/>
            <person name="Palzkill T."/>
            <person name="Petrosino J.F."/>
            <person name="Sodergren E."/>
            <person name="Norton J.E."/>
            <person name="Singh J."/>
            <person name="Richmond T.A."/>
            <person name="Molla M.N."/>
            <person name="Albert T.J."/>
            <person name="Weinstock G.M."/>
        </authorList>
    </citation>
    <scope>NUCLEOTIDE SEQUENCE [LARGE SCALE GENOMIC DNA]</scope>
    <source>
        <strain evidence="17 18">SS14</strain>
    </source>
</reference>
<keyword evidence="8 13" id="KW-1133">Transmembrane helix</keyword>
<protein>
    <recommendedName>
        <fullName evidence="3 13">Membrane protein insertase YidC</fullName>
    </recommendedName>
    <alternativeName>
        <fullName evidence="12 13">Foldase YidC</fullName>
    </alternativeName>
    <alternativeName>
        <fullName evidence="11 13">Membrane integrase YidC</fullName>
    </alternativeName>
    <alternativeName>
        <fullName evidence="13">Membrane protein YidC</fullName>
    </alternativeName>
</protein>
<dbReference type="InterPro" id="IPR028053">
    <property type="entry name" value="Membr_insert_YidC_N"/>
</dbReference>
<dbReference type="CDD" id="cd19961">
    <property type="entry name" value="EcYidC-like_peri"/>
    <property type="match status" value="1"/>
</dbReference>
<comment type="subunit">
    <text evidence="13">Interacts with the Sec translocase complex via SecD. Specifically interacts with transmembrane segments of nascent integral membrane proteins during membrane integration.</text>
</comment>
<dbReference type="GO" id="GO:0032977">
    <property type="term" value="F:membrane insertase activity"/>
    <property type="evidence" value="ECO:0007669"/>
    <property type="project" value="InterPro"/>
</dbReference>
<dbReference type="EMBL" id="CP000805">
    <property type="protein sequence ID" value="ACD71365.1"/>
    <property type="molecule type" value="Genomic_DNA"/>
</dbReference>
<dbReference type="PANTHER" id="PTHR12428">
    <property type="entry name" value="OXA1"/>
    <property type="match status" value="1"/>
</dbReference>
<evidence type="ECO:0000256" key="10">
    <source>
        <dbReference type="ARBA" id="ARBA00023186"/>
    </source>
</evidence>
<organism evidence="17 18">
    <name type="scientific">Treponema pallidum subsp. pallidum (strain SS14)</name>
    <dbReference type="NCBI Taxonomy" id="455434"/>
    <lineage>
        <taxon>Bacteria</taxon>
        <taxon>Pseudomonadati</taxon>
        <taxon>Spirochaetota</taxon>
        <taxon>Spirochaetia</taxon>
        <taxon>Spirochaetales</taxon>
        <taxon>Treponemataceae</taxon>
        <taxon>Treponema</taxon>
    </lineage>
</organism>
<feature type="transmembrane region" description="Helical" evidence="13">
    <location>
        <begin position="526"/>
        <end position="546"/>
    </location>
</feature>
<evidence type="ECO:0000256" key="9">
    <source>
        <dbReference type="ARBA" id="ARBA00023136"/>
    </source>
</evidence>
<keyword evidence="4 13" id="KW-0813">Transport</keyword>
<dbReference type="GO" id="GO:0051205">
    <property type="term" value="P:protein insertion into membrane"/>
    <property type="evidence" value="ECO:0007669"/>
    <property type="project" value="TreeGrafter"/>
</dbReference>
<keyword evidence="13" id="KW-0997">Cell inner membrane</keyword>
<comment type="similarity">
    <text evidence="2 13">Belongs to the OXA1/ALB3/YidC family. Type 1 subfamily.</text>
</comment>
<feature type="domain" description="Membrane insertase YidC/Oxa/ALB C-terminal" evidence="15">
    <location>
        <begin position="460"/>
        <end position="658"/>
    </location>
</feature>
<evidence type="ECO:0000313" key="17">
    <source>
        <dbReference type="EMBL" id="ACD71365.1"/>
    </source>
</evidence>
<dbReference type="GO" id="GO:0015031">
    <property type="term" value="P:protein transport"/>
    <property type="evidence" value="ECO:0007669"/>
    <property type="project" value="UniProtKB-KW"/>
</dbReference>
<comment type="function">
    <text evidence="13">Required for the insertion and/or proper folding and/or complex formation of integral membrane proteins into the membrane. Involved in integration of membrane proteins that insert both dependently and independently of the Sec translocase complex, as well as at least some lipoproteins. Aids folding of multispanning membrane proteins.</text>
</comment>
<dbReference type="KEGG" id="tpp:TPASS_0949"/>
<keyword evidence="5 13" id="KW-1003">Cell membrane</keyword>
<dbReference type="NCBIfam" id="NF002355">
    <property type="entry name" value="PRK01318.2-2"/>
    <property type="match status" value="1"/>
</dbReference>
<dbReference type="PRINTS" id="PR01900">
    <property type="entry name" value="YIDCPROTEIN"/>
</dbReference>
<dbReference type="InterPro" id="IPR028055">
    <property type="entry name" value="YidC/Oxa/ALB_C"/>
</dbReference>
<sequence>MCMGSFSYCKESCTLSSFCSRWLRPSTNKGRTPIANRRAGVFVMKKNMFIAVVLSVLVLVGASFLQELLYPSASSSHSAAEHTLSAVPEETRTQSAHGGAADTQETTQPAAHPSGQVLVFPESETEERVERTYVVRTPLVQVTFTNRGGDILSYQLREHYAAQRREYVEMVEQARPDHRAFSLALGDEYAPNVNALFQVKQEIGARGVHSIGFYRSVATQHADGTRTPFVLAKRYVFYPDNYMFELHVSLSADVLEEREDSRQGAKVRAVAETNAGPATTVLARANGFDFGTASYTLRTPPEIGPERNAADKYEFRTFMVGAGGKAKTYALKGDGREQVDTPVSWASVSGKYFALIVLPNDADSLKRLVLSAPQAETAVQHHIAFVRRAVAQPAVADVYRVYIGPCAEQYLSAYNVASRNPYGLERTYIDAVAVSGGILYPLEVLLKWLLRLFYTLIPNWGVAIILVTIAIKVLFFPLTKRSFIAMQKMQELQPHMQRIQERYKGNTQKIHEEMAKLYREAQYNPLSGCLPTLVQMPIIFAMYRLFNNYFEFRGAMFIPYWIPDLSLADSVWTLPFALPVTQWTQMRMLPVLYVVSQIMFSKLTQVPHTEQQKTSMTIMTYVMPLFFFFFFYDAPSGLLVYWTAMNGVTLVQQLVMKRTANKNKT</sequence>
<comment type="subcellular location">
    <subcellularLocation>
        <location evidence="1 13">Cell inner membrane</location>
        <topology evidence="1 13">Multi-pass membrane protein</topology>
    </subcellularLocation>
</comment>
<evidence type="ECO:0000256" key="1">
    <source>
        <dbReference type="ARBA" id="ARBA00004429"/>
    </source>
</evidence>
<gene>
    <name evidence="13" type="primary">yidC</name>
    <name evidence="17" type="ordered locus">TPASS_0949</name>
</gene>
<dbReference type="Pfam" id="PF02096">
    <property type="entry name" value="60KD_IMP"/>
    <property type="match status" value="1"/>
</dbReference>
<dbReference type="HAMAP" id="MF_01810">
    <property type="entry name" value="YidC_type1"/>
    <property type="match status" value="1"/>
</dbReference>
<evidence type="ECO:0000256" key="3">
    <source>
        <dbReference type="ARBA" id="ARBA00015325"/>
    </source>
</evidence>
<dbReference type="GO" id="GO:0005886">
    <property type="term" value="C:plasma membrane"/>
    <property type="evidence" value="ECO:0007669"/>
    <property type="project" value="UniProtKB-SubCell"/>
</dbReference>
<feature type="region of interest" description="Disordered" evidence="14">
    <location>
        <begin position="80"/>
        <end position="114"/>
    </location>
</feature>
<name>A0A0H3BLU1_TREPS</name>
<keyword evidence="10 13" id="KW-0143">Chaperone</keyword>
<dbReference type="Proteomes" id="UP000001202">
    <property type="component" value="Chromosome"/>
</dbReference>
<keyword evidence="7 13" id="KW-0653">Protein transport</keyword>
<evidence type="ECO:0000256" key="2">
    <source>
        <dbReference type="ARBA" id="ARBA00010527"/>
    </source>
</evidence>